<dbReference type="Pfam" id="PF18029">
    <property type="entry name" value="Glyoxalase_6"/>
    <property type="match status" value="1"/>
</dbReference>
<proteinExistence type="predicted"/>
<keyword evidence="3" id="KW-1185">Reference proteome</keyword>
<organism evidence="2 3">
    <name type="scientific">Nocardioides bruguierae</name>
    <dbReference type="NCBI Taxonomy" id="2945102"/>
    <lineage>
        <taxon>Bacteria</taxon>
        <taxon>Bacillati</taxon>
        <taxon>Actinomycetota</taxon>
        <taxon>Actinomycetes</taxon>
        <taxon>Propionibacteriales</taxon>
        <taxon>Nocardioidaceae</taxon>
        <taxon>Nocardioides</taxon>
    </lineage>
</organism>
<dbReference type="PANTHER" id="PTHR35908:SF1">
    <property type="entry name" value="CONSERVED PROTEIN"/>
    <property type="match status" value="1"/>
</dbReference>
<evidence type="ECO:0000259" key="1">
    <source>
        <dbReference type="Pfam" id="PF18029"/>
    </source>
</evidence>
<dbReference type="RefSeq" id="WP_250829041.1">
    <property type="nucleotide sequence ID" value="NZ_JAMOIL010000073.1"/>
</dbReference>
<name>A0A9X2DBZ6_9ACTN</name>
<dbReference type="EMBL" id="JAMOIL010000073">
    <property type="protein sequence ID" value="MCM0622895.1"/>
    <property type="molecule type" value="Genomic_DNA"/>
</dbReference>
<dbReference type="PANTHER" id="PTHR35908">
    <property type="entry name" value="HYPOTHETICAL FUSION PROTEIN"/>
    <property type="match status" value="1"/>
</dbReference>
<dbReference type="Gene3D" id="3.10.180.10">
    <property type="entry name" value="2,3-Dihydroxybiphenyl 1,2-Dioxygenase, domain 1"/>
    <property type="match status" value="1"/>
</dbReference>
<protein>
    <recommendedName>
        <fullName evidence="1">Glyoxalase-like domain-containing protein</fullName>
    </recommendedName>
</protein>
<dbReference type="Proteomes" id="UP001139485">
    <property type="component" value="Unassembled WGS sequence"/>
</dbReference>
<feature type="domain" description="Glyoxalase-like" evidence="1">
    <location>
        <begin position="18"/>
        <end position="69"/>
    </location>
</feature>
<dbReference type="SUPFAM" id="SSF54593">
    <property type="entry name" value="Glyoxalase/Bleomycin resistance protein/Dihydroxybiphenyl dioxygenase"/>
    <property type="match status" value="1"/>
</dbReference>
<evidence type="ECO:0000313" key="2">
    <source>
        <dbReference type="EMBL" id="MCM0622895.1"/>
    </source>
</evidence>
<gene>
    <name evidence="2" type="ORF">M8330_21660</name>
</gene>
<dbReference type="InterPro" id="IPR041581">
    <property type="entry name" value="Glyoxalase_6"/>
</dbReference>
<dbReference type="AlphaFoldDB" id="A0A9X2DBZ6"/>
<evidence type="ECO:0000313" key="3">
    <source>
        <dbReference type="Proteomes" id="UP001139485"/>
    </source>
</evidence>
<reference evidence="2" key="1">
    <citation type="submission" date="2022-05" db="EMBL/GenBank/DDBJ databases">
        <authorList>
            <person name="Tuo L."/>
        </authorList>
    </citation>
    <scope>NUCLEOTIDE SEQUENCE</scope>
    <source>
        <strain evidence="2">BSK12Z-4</strain>
    </source>
</reference>
<comment type="caution">
    <text evidence="2">The sequence shown here is derived from an EMBL/GenBank/DDBJ whole genome shotgun (WGS) entry which is preliminary data.</text>
</comment>
<sequence length="70" mass="7537">MCQPSPTTTPGLSRHALGAAHGRWHVDVDAQEDHDAEVARLVAAGATEVRQHGSWTVLADPEGNHFCVLR</sequence>
<accession>A0A9X2DBZ6</accession>
<dbReference type="InterPro" id="IPR029068">
    <property type="entry name" value="Glyas_Bleomycin-R_OHBP_Dase"/>
</dbReference>